<protein>
    <submittedName>
        <fullName evidence="1">Uncharacterized protein</fullName>
    </submittedName>
</protein>
<dbReference type="HOGENOM" id="CLU_2483996_0_0_1"/>
<organism evidence="1 2">
    <name type="scientific">Paxillus rubicundulus Ve08.2h10</name>
    <dbReference type="NCBI Taxonomy" id="930991"/>
    <lineage>
        <taxon>Eukaryota</taxon>
        <taxon>Fungi</taxon>
        <taxon>Dikarya</taxon>
        <taxon>Basidiomycota</taxon>
        <taxon>Agaricomycotina</taxon>
        <taxon>Agaricomycetes</taxon>
        <taxon>Agaricomycetidae</taxon>
        <taxon>Boletales</taxon>
        <taxon>Paxilineae</taxon>
        <taxon>Paxillaceae</taxon>
        <taxon>Paxillus</taxon>
    </lineage>
</organism>
<reference evidence="1 2" key="1">
    <citation type="submission" date="2014-04" db="EMBL/GenBank/DDBJ databases">
        <authorList>
            <consortium name="DOE Joint Genome Institute"/>
            <person name="Kuo A."/>
            <person name="Kohler A."/>
            <person name="Jargeat P."/>
            <person name="Nagy L.G."/>
            <person name="Floudas D."/>
            <person name="Copeland A."/>
            <person name="Barry K.W."/>
            <person name="Cichocki N."/>
            <person name="Veneault-Fourrey C."/>
            <person name="LaButti K."/>
            <person name="Lindquist E.A."/>
            <person name="Lipzen A."/>
            <person name="Lundell T."/>
            <person name="Morin E."/>
            <person name="Murat C."/>
            <person name="Sun H."/>
            <person name="Tunlid A."/>
            <person name="Henrissat B."/>
            <person name="Grigoriev I.V."/>
            <person name="Hibbett D.S."/>
            <person name="Martin F."/>
            <person name="Nordberg H.P."/>
            <person name="Cantor M.N."/>
            <person name="Hua S.X."/>
        </authorList>
    </citation>
    <scope>NUCLEOTIDE SEQUENCE [LARGE SCALE GENOMIC DNA]</scope>
    <source>
        <strain evidence="1 2">Ve08.2h10</strain>
    </source>
</reference>
<sequence length="87" mass="9580">MVSVRSRTASAKDVPWVLCQELSLALIVEGLDSLSCAPIDYTVSTMLDALIQYEGFHVQVNLMVDFKGITGARYREVMRVKGQLSGT</sequence>
<dbReference type="EMBL" id="KN824842">
    <property type="protein sequence ID" value="KIL00100.1"/>
    <property type="molecule type" value="Genomic_DNA"/>
</dbReference>
<dbReference type="AlphaFoldDB" id="A0A0D0EA86"/>
<accession>A0A0D0EA86</accession>
<proteinExistence type="predicted"/>
<keyword evidence="2" id="KW-1185">Reference proteome</keyword>
<evidence type="ECO:0000313" key="1">
    <source>
        <dbReference type="EMBL" id="KIL00100.1"/>
    </source>
</evidence>
<dbReference type="Proteomes" id="UP000054538">
    <property type="component" value="Unassembled WGS sequence"/>
</dbReference>
<reference evidence="2" key="2">
    <citation type="submission" date="2015-01" db="EMBL/GenBank/DDBJ databases">
        <title>Evolutionary Origins and Diversification of the Mycorrhizal Mutualists.</title>
        <authorList>
            <consortium name="DOE Joint Genome Institute"/>
            <consortium name="Mycorrhizal Genomics Consortium"/>
            <person name="Kohler A."/>
            <person name="Kuo A."/>
            <person name="Nagy L.G."/>
            <person name="Floudas D."/>
            <person name="Copeland A."/>
            <person name="Barry K.W."/>
            <person name="Cichocki N."/>
            <person name="Veneault-Fourrey C."/>
            <person name="LaButti K."/>
            <person name="Lindquist E.A."/>
            <person name="Lipzen A."/>
            <person name="Lundell T."/>
            <person name="Morin E."/>
            <person name="Murat C."/>
            <person name="Riley R."/>
            <person name="Ohm R."/>
            <person name="Sun H."/>
            <person name="Tunlid A."/>
            <person name="Henrissat B."/>
            <person name="Grigoriev I.V."/>
            <person name="Hibbett D.S."/>
            <person name="Martin F."/>
        </authorList>
    </citation>
    <scope>NUCLEOTIDE SEQUENCE [LARGE SCALE GENOMIC DNA]</scope>
    <source>
        <strain evidence="2">Ve08.2h10</strain>
    </source>
</reference>
<dbReference type="InParanoid" id="A0A0D0EA86"/>
<evidence type="ECO:0000313" key="2">
    <source>
        <dbReference type="Proteomes" id="UP000054538"/>
    </source>
</evidence>
<name>A0A0D0EA86_9AGAM</name>
<gene>
    <name evidence="1" type="ORF">PAXRUDRAFT_361131</name>
</gene>